<feature type="compositionally biased region" description="Basic residues" evidence="2">
    <location>
        <begin position="976"/>
        <end position="989"/>
    </location>
</feature>
<protein>
    <submittedName>
        <fullName evidence="3">Uncharacterized protein</fullName>
    </submittedName>
</protein>
<feature type="coiled-coil region" evidence="1">
    <location>
        <begin position="635"/>
        <end position="690"/>
    </location>
</feature>
<evidence type="ECO:0000256" key="1">
    <source>
        <dbReference type="SAM" id="Coils"/>
    </source>
</evidence>
<dbReference type="VEuPathDB" id="TriTrypDB:TRSC58_02761"/>
<reference evidence="3 4" key="1">
    <citation type="submission" date="2013-07" db="EMBL/GenBank/DDBJ databases">
        <authorList>
            <person name="Stoco P.H."/>
            <person name="Wagner G."/>
            <person name="Gerber A."/>
            <person name="Zaha A."/>
            <person name="Thompson C."/>
            <person name="Bartholomeu D.C."/>
            <person name="Luckemeyer D.D."/>
            <person name="Bahia D."/>
            <person name="Loreto E."/>
            <person name="Prestes E.B."/>
            <person name="Lima F.M."/>
            <person name="Rodrigues-Luiz G."/>
            <person name="Vallejo G.A."/>
            <person name="Filho J.F."/>
            <person name="Monteiro K.M."/>
            <person name="Tyler K.M."/>
            <person name="de Almeida L.G."/>
            <person name="Ortiz M.F."/>
            <person name="Siervo M.A."/>
            <person name="de Moraes M.H."/>
            <person name="Cunha O.L."/>
            <person name="Mendonca-Neto R."/>
            <person name="Silva R."/>
            <person name="Teixeira S.M."/>
            <person name="Murta S.M."/>
            <person name="Sincero T.C."/>
            <person name="Mendes T.A."/>
            <person name="Urmenyi T.P."/>
            <person name="Silva V.G."/>
            <person name="da Rocha W.D."/>
            <person name="Andersson B."/>
            <person name="Romanha A.J."/>
            <person name="Steindel M."/>
            <person name="de Vasconcelos A.T."/>
            <person name="Grisard E.C."/>
        </authorList>
    </citation>
    <scope>NUCLEOTIDE SEQUENCE [LARGE SCALE GENOMIC DNA]</scope>
    <source>
        <strain evidence="3 4">SC58</strain>
    </source>
</reference>
<dbReference type="Proteomes" id="UP000031737">
    <property type="component" value="Unassembled WGS sequence"/>
</dbReference>
<feature type="region of interest" description="Disordered" evidence="2">
    <location>
        <begin position="468"/>
        <end position="488"/>
    </location>
</feature>
<comment type="caution">
    <text evidence="3">The sequence shown here is derived from an EMBL/GenBank/DDBJ whole genome shotgun (WGS) entry which is preliminary data.</text>
</comment>
<feature type="region of interest" description="Disordered" evidence="2">
    <location>
        <begin position="718"/>
        <end position="775"/>
    </location>
</feature>
<dbReference type="AlphaFoldDB" id="A0A061J5X5"/>
<feature type="region of interest" description="Disordered" evidence="2">
    <location>
        <begin position="817"/>
        <end position="848"/>
    </location>
</feature>
<organism evidence="3 4">
    <name type="scientific">Trypanosoma rangeli SC58</name>
    <dbReference type="NCBI Taxonomy" id="429131"/>
    <lineage>
        <taxon>Eukaryota</taxon>
        <taxon>Discoba</taxon>
        <taxon>Euglenozoa</taxon>
        <taxon>Kinetoplastea</taxon>
        <taxon>Metakinetoplastina</taxon>
        <taxon>Trypanosomatida</taxon>
        <taxon>Trypanosomatidae</taxon>
        <taxon>Trypanosoma</taxon>
        <taxon>Herpetosoma</taxon>
    </lineage>
</organism>
<feature type="region of interest" description="Disordered" evidence="2">
    <location>
        <begin position="364"/>
        <end position="386"/>
    </location>
</feature>
<evidence type="ECO:0000313" key="4">
    <source>
        <dbReference type="Proteomes" id="UP000031737"/>
    </source>
</evidence>
<feature type="region of interest" description="Disordered" evidence="2">
    <location>
        <begin position="564"/>
        <end position="599"/>
    </location>
</feature>
<name>A0A061J5X5_TRYRA</name>
<feature type="compositionally biased region" description="Polar residues" evidence="2">
    <location>
        <begin position="916"/>
        <end position="932"/>
    </location>
</feature>
<feature type="region of interest" description="Disordered" evidence="2">
    <location>
        <begin position="913"/>
        <end position="1042"/>
    </location>
</feature>
<dbReference type="EMBL" id="AUPL01002761">
    <property type="protein sequence ID" value="ESL09516.1"/>
    <property type="molecule type" value="Genomic_DNA"/>
</dbReference>
<feature type="compositionally biased region" description="Low complexity" evidence="2">
    <location>
        <begin position="964"/>
        <end position="975"/>
    </location>
</feature>
<sequence>MHTSDISSPVKNTAGQNTLSLVERHVNSHAESCRVLPQKPSYTTARGVALSSSASSSSSLGATDCSVGSFSLRQCLDLLVQVQKTQGESVALLTTLRERLFPTLKHGDETCHTSAVAFDDVDREVVRLRIFEVKHSGLNPRLSESIESVLLPFQSCFRLGLEGTAAGGGGGVGGSGVLWESCSRVASLREQFMDLAQLQEEAINALGTQLSELFALPSVKSNTLYYYPVVTTAEDGAEPCGSREPRPHGSVLRFLEQLADVMTSKQHIVVFLAMALRDIYDPVATTAASSFEALPASTDGGFYVLQKDGAAGARVSVSLSPPSTLRPSCSDPREASLQSLTAEGCGRSLERLLHTCHMQECRRSNSHESPDVELSPSPTSSGWEMVPNKPACGEPLQEERQSYILLQPACDDDVSPHSANPRSPSLCTEGVGEVCVPPPPPLARCLEKRAKGQLQLFLNAHRSLRHTHSTGEGEFVDDDASQSPPALQHSQFVDSEAAMNESEAPSQERGPMEFTSNIAAENARLLRLLEAKDSLIMGMQERLLGSVPLLVERLASSVCNSIGGSCRSRCSSTHGDSADERPSSPPHPPTRTASTSTCGGEIEGCVEKAANVGRSDDVDEIQLLKDRLAARMEDNHHLRAALTNMKEERQRWKRAARELKEDNQVWREREQAARTRCEQLEENILFLKKRLLTSEGALALNNTAATFVMHSEVPLLSTSSSHHHGAELNLNSNNRETRGSLPRNEAGGLASPARSRSRTLPPPLPEVAVPHTSVSLREKRNEVLAKLGRHTQEGTLPQAAPSFPECEEPMVVVSPLTDERVPSGGGGDGGAAPTTPPAPTTSFSSSPGAVRIDRRLSPEYQSPQVEHVGGGGGEGAVRTRLSTADVNRILAGAHGLLRSVALTRNDHCGEMFPMPASTSSGSTWSDCDSASSGDDHDEHHGSGAAARCTVASAEKELPPPQRRSISPCSSLSYSSARKRAQRPLRHWKQRATNTVDVVEPRAPASSLPSPSPPVRQSRHKGEKATTTQSPEEKSSTKPRPRTARETLMQELRDQLHVLRTQHAGVLAQAEQLQLKRRQVVAAIQHQSNGASGGSPKMTGKKRLALTALLERFDATQERVQRSEARLREYVEIVKRQLRTLEDDLL</sequence>
<dbReference type="OrthoDB" id="252937at2759"/>
<accession>A0A061J5X5</accession>
<keyword evidence="1" id="KW-0175">Coiled coil</keyword>
<gene>
    <name evidence="3" type="ORF">TRSC58_02761</name>
</gene>
<keyword evidence="4" id="KW-1185">Reference proteome</keyword>
<proteinExistence type="predicted"/>
<evidence type="ECO:0000256" key="2">
    <source>
        <dbReference type="SAM" id="MobiDB-lite"/>
    </source>
</evidence>
<evidence type="ECO:0000313" key="3">
    <source>
        <dbReference type="EMBL" id="ESL09516.1"/>
    </source>
</evidence>